<proteinExistence type="predicted"/>
<organism evidence="4 5">
    <name type="scientific">Rhizorhabdus wittichii</name>
    <dbReference type="NCBI Taxonomy" id="160791"/>
    <lineage>
        <taxon>Bacteria</taxon>
        <taxon>Pseudomonadati</taxon>
        <taxon>Pseudomonadota</taxon>
        <taxon>Alphaproteobacteria</taxon>
        <taxon>Sphingomonadales</taxon>
        <taxon>Sphingomonadaceae</taxon>
        <taxon>Rhizorhabdus</taxon>
    </lineage>
</organism>
<dbReference type="EMBL" id="CP059319">
    <property type="protein sequence ID" value="QTH20703.1"/>
    <property type="molecule type" value="Genomic_DNA"/>
</dbReference>
<dbReference type="GO" id="GO:0000160">
    <property type="term" value="P:phosphorelay signal transduction system"/>
    <property type="evidence" value="ECO:0007669"/>
    <property type="project" value="InterPro"/>
</dbReference>
<dbReference type="SUPFAM" id="SSF52172">
    <property type="entry name" value="CheY-like"/>
    <property type="match status" value="1"/>
</dbReference>
<dbReference type="PANTHER" id="PTHR44591:SF21">
    <property type="entry name" value="TWO-COMPONENT RESPONSE REGULATOR"/>
    <property type="match status" value="1"/>
</dbReference>
<dbReference type="InterPro" id="IPR001789">
    <property type="entry name" value="Sig_transdc_resp-reg_receiver"/>
</dbReference>
<evidence type="ECO:0000256" key="1">
    <source>
        <dbReference type="ARBA" id="ARBA00022553"/>
    </source>
</evidence>
<dbReference type="SMART" id="SM00448">
    <property type="entry name" value="REC"/>
    <property type="match status" value="1"/>
</dbReference>
<feature type="modified residue" description="4-aspartylphosphate" evidence="2">
    <location>
        <position position="56"/>
    </location>
</feature>
<dbReference type="InterPro" id="IPR011006">
    <property type="entry name" value="CheY-like_superfamily"/>
</dbReference>
<name>A0A975D0N0_9SPHN</name>
<dbReference type="InterPro" id="IPR050595">
    <property type="entry name" value="Bact_response_regulator"/>
</dbReference>
<gene>
    <name evidence="4" type="ORF">HRJ34_20570</name>
</gene>
<evidence type="ECO:0000259" key="3">
    <source>
        <dbReference type="PROSITE" id="PS50110"/>
    </source>
</evidence>
<keyword evidence="1 2" id="KW-0597">Phosphoprotein</keyword>
<protein>
    <submittedName>
        <fullName evidence="4">Response regulator</fullName>
    </submittedName>
</protein>
<dbReference type="Pfam" id="PF00072">
    <property type="entry name" value="Response_reg"/>
    <property type="match status" value="1"/>
</dbReference>
<dbReference type="Gene3D" id="3.40.50.2300">
    <property type="match status" value="1"/>
</dbReference>
<feature type="domain" description="Response regulatory" evidence="3">
    <location>
        <begin position="7"/>
        <end position="118"/>
    </location>
</feature>
<dbReference type="AlphaFoldDB" id="A0A975D0N0"/>
<evidence type="ECO:0000256" key="2">
    <source>
        <dbReference type="PROSITE-ProRule" id="PRU00169"/>
    </source>
</evidence>
<dbReference type="PROSITE" id="PS50110">
    <property type="entry name" value="RESPONSE_REGULATORY"/>
    <property type="match status" value="1"/>
</dbReference>
<evidence type="ECO:0000313" key="4">
    <source>
        <dbReference type="EMBL" id="QTH20703.1"/>
    </source>
</evidence>
<dbReference type="CDD" id="cd00156">
    <property type="entry name" value="REC"/>
    <property type="match status" value="1"/>
</dbReference>
<sequence length="118" mass="12402">MGMVAGRILVVEDDLMLNHMLREMLEDLGFVVLTAASAEAARDAIDTASLDVILADMALDAGGLGSDGLSVARAALEKNRQLRVVIASGHPAPAGLGQDMAFLQKPFTVAELARMVQN</sequence>
<dbReference type="RefSeq" id="WP_012048752.1">
    <property type="nucleotide sequence ID" value="NZ_CP059319.1"/>
</dbReference>
<evidence type="ECO:0000313" key="5">
    <source>
        <dbReference type="Proteomes" id="UP000664914"/>
    </source>
</evidence>
<accession>A0A975D0N0</accession>
<dbReference type="PANTHER" id="PTHR44591">
    <property type="entry name" value="STRESS RESPONSE REGULATOR PROTEIN 1"/>
    <property type="match status" value="1"/>
</dbReference>
<dbReference type="Proteomes" id="UP000664914">
    <property type="component" value="Chromosome"/>
</dbReference>
<reference evidence="4" key="2">
    <citation type="submission" date="2021-04" db="EMBL/GenBank/DDBJ databases">
        <title>Isolation and genomic analysis of the ibuprofen-degrading bacterium Sphingomonas strain MPO218.</title>
        <authorList>
            <person name="Aulestia M."/>
            <person name="Flores A."/>
            <person name="Mangas E.L."/>
            <person name="Perez-Pulido A.J."/>
            <person name="Santero E."/>
            <person name="Camacho E.M."/>
        </authorList>
    </citation>
    <scope>NUCLEOTIDE SEQUENCE</scope>
    <source>
        <strain evidence="4">MPO218</strain>
    </source>
</reference>
<reference evidence="4" key="1">
    <citation type="submission" date="2020-07" db="EMBL/GenBank/DDBJ databases">
        <authorList>
            <person name="Camacho E."/>
        </authorList>
    </citation>
    <scope>NUCLEOTIDE SEQUENCE</scope>
    <source>
        <strain evidence="4">MPO218</strain>
    </source>
</reference>